<proteinExistence type="predicted"/>
<organism evidence="3">
    <name type="scientific">Candidatus Fermentithermobacillus carboniphilus</name>
    <dbReference type="NCBI Taxonomy" id="3085328"/>
    <lineage>
        <taxon>Bacteria</taxon>
        <taxon>Bacillati</taxon>
        <taxon>Bacillota</taxon>
        <taxon>Candidatus Fermentithermobacillia</taxon>
        <taxon>Candidatus Fermentithermobacillales</taxon>
        <taxon>Candidatus Fermentithermobacillaceae</taxon>
        <taxon>Candidatus Fermentithermobacillus</taxon>
    </lineage>
</organism>
<feature type="domain" description="DUF6754" evidence="2">
    <location>
        <begin position="5"/>
        <end position="251"/>
    </location>
</feature>
<dbReference type="PROSITE" id="PS51257">
    <property type="entry name" value="PROKAR_LIPOPROTEIN"/>
    <property type="match status" value="1"/>
</dbReference>
<feature type="transmembrane region" description="Helical" evidence="1">
    <location>
        <begin position="6"/>
        <end position="25"/>
    </location>
</feature>
<dbReference type="AlphaFoldDB" id="A0AAT9LH78"/>
<gene>
    <name evidence="3" type="ORF">IMF26_03825</name>
</gene>
<keyword evidence="1" id="KW-0812">Transmembrane</keyword>
<accession>A0AAT9LH78</accession>
<reference evidence="3" key="1">
    <citation type="submission" date="2020-10" db="EMBL/GenBank/DDBJ databases">
        <authorList>
            <person name="Kadnikov V."/>
            <person name="Beletsky A.V."/>
            <person name="Mardanov A.V."/>
            <person name="Karnachuk O.V."/>
            <person name="Ravin N.V."/>
        </authorList>
    </citation>
    <scope>NUCLEOTIDE SEQUENCE</scope>
    <source>
        <strain evidence="3">Bu02</strain>
    </source>
</reference>
<keyword evidence="1" id="KW-1133">Transmembrane helix</keyword>
<protein>
    <recommendedName>
        <fullName evidence="2">DUF6754 domain-containing protein</fullName>
    </recommendedName>
</protein>
<dbReference type="KEGG" id="fcz:IMF26_03825"/>
<sequence>MLIQGRLSGLMALIIIFACIQYGLIRARRKGFYFRPIAGLDAVEEAIGRATEMGKPVLYSPGYADVAGTTAPPTIAGLDLLSHVGRLAARYDTTIVVTVGHANTYALTLEVLRNAYLTEGKPDAYDPESVYFTSDVQFAFTAATLGLVQREKPAATFYTGYFAAEAIILAEAAAAVNSISIAGTTNYFQIPFFVAACDYTMIGEEFLAAGAFISKDPMRIGSIAGQDYVKMLSLMLVLVGIVMRTFKNDWLVTLLKR</sequence>
<keyword evidence="1" id="KW-0472">Membrane</keyword>
<dbReference type="EMBL" id="CP062796">
    <property type="protein sequence ID" value="QUL99195.1"/>
    <property type="molecule type" value="Genomic_DNA"/>
</dbReference>
<evidence type="ECO:0000259" key="2">
    <source>
        <dbReference type="Pfam" id="PF20539"/>
    </source>
</evidence>
<evidence type="ECO:0000256" key="1">
    <source>
        <dbReference type="SAM" id="Phobius"/>
    </source>
</evidence>
<dbReference type="Pfam" id="PF20539">
    <property type="entry name" value="DUF6754"/>
    <property type="match status" value="1"/>
</dbReference>
<reference evidence="3" key="2">
    <citation type="journal article" date="2023" name="Biology">
        <title>Prokaryotic Life Associated with Coal-Fire Gas Vents Revealed by Metagenomics.</title>
        <authorList>
            <person name="Kadnikov V.V."/>
            <person name="Mardanov A.V."/>
            <person name="Beletsky A.V."/>
            <person name="Karnachuk O.V."/>
            <person name="Ravin N.V."/>
        </authorList>
    </citation>
    <scope>NUCLEOTIDE SEQUENCE</scope>
    <source>
        <strain evidence="3">Bu02</strain>
    </source>
</reference>
<dbReference type="InterPro" id="IPR046642">
    <property type="entry name" value="DUF6754"/>
</dbReference>
<evidence type="ECO:0000313" key="3">
    <source>
        <dbReference type="EMBL" id="QUL99195.1"/>
    </source>
</evidence>
<name>A0AAT9LH78_9FIRM</name>